<sequence>MPAIGAASTNCIRVSFRTRHQFKYVRELMFRLRRAACWERGDKSMNENFILGASIFCLLVGVSFCWPPIERYRGAKQVGAFGMLLVLCGVVLMTTFKWTEVAIKISDLEFKLAAAVEDARLAKVQLTNNEKAFASFAKQFDPNAQKQAIDAVFHELPAEDAGIDANKAKDAFLDAFERSGIRVVPAGAVDQLTTTVKEGEWG</sequence>
<evidence type="ECO:0000256" key="1">
    <source>
        <dbReference type="SAM" id="Phobius"/>
    </source>
</evidence>
<evidence type="ECO:0000313" key="3">
    <source>
        <dbReference type="Proteomes" id="UP000009045"/>
    </source>
</evidence>
<dbReference type="PATRIC" id="fig|707241.3.peg.1907"/>
<organism evidence="2 3">
    <name type="scientific">Sinorhizobium meliloti (strain SM11)</name>
    <dbReference type="NCBI Taxonomy" id="707241"/>
    <lineage>
        <taxon>Bacteria</taxon>
        <taxon>Pseudomonadati</taxon>
        <taxon>Pseudomonadota</taxon>
        <taxon>Alphaproteobacteria</taxon>
        <taxon>Hyphomicrobiales</taxon>
        <taxon>Rhizobiaceae</taxon>
        <taxon>Sinorhizobium/Ensifer group</taxon>
        <taxon>Sinorhizobium</taxon>
    </lineage>
</organism>
<name>F7X9H7_SINMM</name>
<dbReference type="Proteomes" id="UP000009045">
    <property type="component" value="Chromosome"/>
</dbReference>
<protein>
    <submittedName>
        <fullName evidence="2">Uncharacterized protein</fullName>
    </submittedName>
</protein>
<feature type="transmembrane region" description="Helical" evidence="1">
    <location>
        <begin position="78"/>
        <end position="98"/>
    </location>
</feature>
<gene>
    <name evidence="2" type="ordered locus">SM11_chr1817</name>
</gene>
<keyword evidence="1" id="KW-0812">Transmembrane</keyword>
<evidence type="ECO:0000313" key="2">
    <source>
        <dbReference type="EMBL" id="AEH79086.1"/>
    </source>
</evidence>
<feature type="transmembrane region" description="Helical" evidence="1">
    <location>
        <begin position="49"/>
        <end position="66"/>
    </location>
</feature>
<proteinExistence type="predicted"/>
<dbReference type="AlphaFoldDB" id="F7X9H7"/>
<dbReference type="KEGG" id="smx:SM11_chr1817"/>
<accession>F7X9H7</accession>
<dbReference type="EMBL" id="CP001830">
    <property type="protein sequence ID" value="AEH79086.1"/>
    <property type="molecule type" value="Genomic_DNA"/>
</dbReference>
<reference evidence="2 3" key="1">
    <citation type="journal article" date="2011" name="J. Biotechnol.">
        <title>The complete genome sequence of the dominant Sinorhizobium meliloti field isolate SM11 extends the S. meliloti pan-genome.</title>
        <authorList>
            <person name="Schneiker-Bekel S."/>
            <person name="Wibberg D."/>
            <person name="Bekel T."/>
            <person name="Blom J."/>
            <person name="Linke B."/>
            <person name="Neuweger H."/>
            <person name="Stiens M."/>
            <person name="Vorholter F.J."/>
            <person name="Weidner S."/>
            <person name="Goesmann A."/>
            <person name="Puhler A."/>
            <person name="Schluter A."/>
        </authorList>
    </citation>
    <scope>NUCLEOTIDE SEQUENCE [LARGE SCALE GENOMIC DNA]</scope>
    <source>
        <strain evidence="2 3">SM11</strain>
    </source>
</reference>
<keyword evidence="1" id="KW-1133">Transmembrane helix</keyword>
<dbReference type="HOGENOM" id="CLU_1353871_0_0_5"/>
<keyword evidence="1" id="KW-0472">Membrane</keyword>